<name>A0AAN6U7P0_9PEZI</name>
<dbReference type="Proteomes" id="UP001302602">
    <property type="component" value="Unassembled WGS sequence"/>
</dbReference>
<reference evidence="2" key="1">
    <citation type="journal article" date="2023" name="Mol. Phylogenet. Evol.">
        <title>Genome-scale phylogeny and comparative genomics of the fungal order Sordariales.</title>
        <authorList>
            <person name="Hensen N."/>
            <person name="Bonometti L."/>
            <person name="Westerberg I."/>
            <person name="Brannstrom I.O."/>
            <person name="Guillou S."/>
            <person name="Cros-Aarteil S."/>
            <person name="Calhoun S."/>
            <person name="Haridas S."/>
            <person name="Kuo A."/>
            <person name="Mondo S."/>
            <person name="Pangilinan J."/>
            <person name="Riley R."/>
            <person name="LaButti K."/>
            <person name="Andreopoulos B."/>
            <person name="Lipzen A."/>
            <person name="Chen C."/>
            <person name="Yan M."/>
            <person name="Daum C."/>
            <person name="Ng V."/>
            <person name="Clum A."/>
            <person name="Steindorff A."/>
            <person name="Ohm R.A."/>
            <person name="Martin F."/>
            <person name="Silar P."/>
            <person name="Natvig D.O."/>
            <person name="Lalanne C."/>
            <person name="Gautier V."/>
            <person name="Ament-Velasquez S.L."/>
            <person name="Kruys A."/>
            <person name="Hutchinson M.I."/>
            <person name="Powell A.J."/>
            <person name="Barry K."/>
            <person name="Miller A.N."/>
            <person name="Grigoriev I.V."/>
            <person name="Debuchy R."/>
            <person name="Gladieux P."/>
            <person name="Hiltunen Thoren M."/>
            <person name="Johannesson H."/>
        </authorList>
    </citation>
    <scope>NUCLEOTIDE SEQUENCE</scope>
    <source>
        <strain evidence="2">CBS 731.68</strain>
    </source>
</reference>
<comment type="caution">
    <text evidence="2">The sequence shown here is derived from an EMBL/GenBank/DDBJ whole genome shotgun (WGS) entry which is preliminary data.</text>
</comment>
<protein>
    <submittedName>
        <fullName evidence="2">Uncharacterized protein</fullName>
    </submittedName>
</protein>
<accession>A0AAN6U7P0</accession>
<dbReference type="EMBL" id="MU853225">
    <property type="protein sequence ID" value="KAK4126541.1"/>
    <property type="molecule type" value="Genomic_DNA"/>
</dbReference>
<evidence type="ECO:0000256" key="1">
    <source>
        <dbReference type="SAM" id="MobiDB-lite"/>
    </source>
</evidence>
<keyword evidence="3" id="KW-1185">Reference proteome</keyword>
<proteinExistence type="predicted"/>
<feature type="region of interest" description="Disordered" evidence="1">
    <location>
        <begin position="68"/>
        <end position="110"/>
    </location>
</feature>
<dbReference type="RefSeq" id="XP_062650312.1">
    <property type="nucleotide sequence ID" value="XM_062786740.1"/>
</dbReference>
<dbReference type="AlphaFoldDB" id="A0AAN6U7P0"/>
<evidence type="ECO:0000313" key="2">
    <source>
        <dbReference type="EMBL" id="KAK4126541.1"/>
    </source>
</evidence>
<organism evidence="2 3">
    <name type="scientific">Parathielavia appendiculata</name>
    <dbReference type="NCBI Taxonomy" id="2587402"/>
    <lineage>
        <taxon>Eukaryota</taxon>
        <taxon>Fungi</taxon>
        <taxon>Dikarya</taxon>
        <taxon>Ascomycota</taxon>
        <taxon>Pezizomycotina</taxon>
        <taxon>Sordariomycetes</taxon>
        <taxon>Sordariomycetidae</taxon>
        <taxon>Sordariales</taxon>
        <taxon>Chaetomiaceae</taxon>
        <taxon>Parathielavia</taxon>
    </lineage>
</organism>
<dbReference type="GeneID" id="87823508"/>
<sequence length="122" mass="13174">MITRRKSISISTLNPKQALDLTAETPYPGADVRTHRLPRSVTSTGCLISSNRSSSCQFRQLCAYRRIGSPGPAKSDHQKTSSALPKSEGRSCIPSRVRDIRVGRSASGDAPAYTTHLECAVS</sequence>
<evidence type="ECO:0000313" key="3">
    <source>
        <dbReference type="Proteomes" id="UP001302602"/>
    </source>
</evidence>
<gene>
    <name evidence="2" type="ORF">N657DRAFT_311541</name>
</gene>
<reference evidence="2" key="2">
    <citation type="submission" date="2023-05" db="EMBL/GenBank/DDBJ databases">
        <authorList>
            <consortium name="Lawrence Berkeley National Laboratory"/>
            <person name="Steindorff A."/>
            <person name="Hensen N."/>
            <person name="Bonometti L."/>
            <person name="Westerberg I."/>
            <person name="Brannstrom I.O."/>
            <person name="Guillou S."/>
            <person name="Cros-Aarteil S."/>
            <person name="Calhoun S."/>
            <person name="Haridas S."/>
            <person name="Kuo A."/>
            <person name="Mondo S."/>
            <person name="Pangilinan J."/>
            <person name="Riley R."/>
            <person name="Labutti K."/>
            <person name="Andreopoulos B."/>
            <person name="Lipzen A."/>
            <person name="Chen C."/>
            <person name="Yanf M."/>
            <person name="Daum C."/>
            <person name="Ng V."/>
            <person name="Clum A."/>
            <person name="Ohm R."/>
            <person name="Martin F."/>
            <person name="Silar P."/>
            <person name="Natvig D."/>
            <person name="Lalanne C."/>
            <person name="Gautier V."/>
            <person name="Ament-Velasquez S.L."/>
            <person name="Kruys A."/>
            <person name="Hutchinson M.I."/>
            <person name="Powell A.J."/>
            <person name="Barry K."/>
            <person name="Miller A.N."/>
            <person name="Grigoriev I.V."/>
            <person name="Debuchy R."/>
            <person name="Gladieux P."/>
            <person name="Thoren M.H."/>
            <person name="Johannesson H."/>
        </authorList>
    </citation>
    <scope>NUCLEOTIDE SEQUENCE</scope>
    <source>
        <strain evidence="2">CBS 731.68</strain>
    </source>
</reference>